<organism evidence="2 3">
    <name type="scientific">Pleurodeles waltl</name>
    <name type="common">Iberian ribbed newt</name>
    <dbReference type="NCBI Taxonomy" id="8319"/>
    <lineage>
        <taxon>Eukaryota</taxon>
        <taxon>Metazoa</taxon>
        <taxon>Chordata</taxon>
        <taxon>Craniata</taxon>
        <taxon>Vertebrata</taxon>
        <taxon>Euteleostomi</taxon>
        <taxon>Amphibia</taxon>
        <taxon>Batrachia</taxon>
        <taxon>Caudata</taxon>
        <taxon>Salamandroidea</taxon>
        <taxon>Salamandridae</taxon>
        <taxon>Pleurodelinae</taxon>
        <taxon>Pleurodeles</taxon>
    </lineage>
</organism>
<evidence type="ECO:0000313" key="2">
    <source>
        <dbReference type="EMBL" id="KAJ1110854.1"/>
    </source>
</evidence>
<feature type="region of interest" description="Disordered" evidence="1">
    <location>
        <begin position="1"/>
        <end position="128"/>
    </location>
</feature>
<accession>A0AAV7N846</accession>
<protein>
    <submittedName>
        <fullName evidence="2">Uncharacterized protein</fullName>
    </submittedName>
</protein>
<dbReference type="Proteomes" id="UP001066276">
    <property type="component" value="Chromosome 9"/>
</dbReference>
<reference evidence="2" key="1">
    <citation type="journal article" date="2022" name="bioRxiv">
        <title>Sequencing and chromosome-scale assembly of the giantPleurodeles waltlgenome.</title>
        <authorList>
            <person name="Brown T."/>
            <person name="Elewa A."/>
            <person name="Iarovenko S."/>
            <person name="Subramanian E."/>
            <person name="Araus A.J."/>
            <person name="Petzold A."/>
            <person name="Susuki M."/>
            <person name="Suzuki K.-i.T."/>
            <person name="Hayashi T."/>
            <person name="Toyoda A."/>
            <person name="Oliveira C."/>
            <person name="Osipova E."/>
            <person name="Leigh N.D."/>
            <person name="Simon A."/>
            <person name="Yun M.H."/>
        </authorList>
    </citation>
    <scope>NUCLEOTIDE SEQUENCE</scope>
    <source>
        <strain evidence="2">20211129_DDA</strain>
        <tissue evidence="2">Liver</tissue>
    </source>
</reference>
<evidence type="ECO:0000256" key="1">
    <source>
        <dbReference type="SAM" id="MobiDB-lite"/>
    </source>
</evidence>
<keyword evidence="3" id="KW-1185">Reference proteome</keyword>
<evidence type="ECO:0000313" key="3">
    <source>
        <dbReference type="Proteomes" id="UP001066276"/>
    </source>
</evidence>
<feature type="compositionally biased region" description="Low complexity" evidence="1">
    <location>
        <begin position="104"/>
        <end position="120"/>
    </location>
</feature>
<dbReference type="EMBL" id="JANPWB010000013">
    <property type="protein sequence ID" value="KAJ1110854.1"/>
    <property type="molecule type" value="Genomic_DNA"/>
</dbReference>
<gene>
    <name evidence="2" type="ORF">NDU88_008200</name>
</gene>
<comment type="caution">
    <text evidence="2">The sequence shown here is derived from an EMBL/GenBank/DDBJ whole genome shotgun (WGS) entry which is preliminary data.</text>
</comment>
<name>A0AAV7N846_PLEWA</name>
<feature type="compositionally biased region" description="Low complexity" evidence="1">
    <location>
        <begin position="15"/>
        <end position="24"/>
    </location>
</feature>
<dbReference type="AlphaFoldDB" id="A0AAV7N846"/>
<sequence length="128" mass="13452">MPRELPGEPGATVCPPGARGRGAPDPQRKMSTRTPLPTVNERDTENVLHGAHVGTPDGRHGGGAPCSPRVTRGASANRVRRWKGAPVPTRSPRMSFLKVGAPDAANSRTRSSFSNSSAESLLGRSPSH</sequence>
<proteinExistence type="predicted"/>